<dbReference type="GO" id="GO:0046872">
    <property type="term" value="F:metal ion binding"/>
    <property type="evidence" value="ECO:0007669"/>
    <property type="project" value="UniProtKB-KW"/>
</dbReference>
<evidence type="ECO:0000256" key="16">
    <source>
        <dbReference type="ARBA" id="ARBA00023128"/>
    </source>
</evidence>
<keyword evidence="12" id="KW-0999">Mitochondrion inner membrane</keyword>
<evidence type="ECO:0000256" key="14">
    <source>
        <dbReference type="ARBA" id="ARBA00022842"/>
    </source>
</evidence>
<evidence type="ECO:0000256" key="8">
    <source>
        <dbReference type="ARBA" id="ARBA00022723"/>
    </source>
</evidence>
<dbReference type="PANTHER" id="PTHR22972:SF7">
    <property type="entry name" value="SERINE_THREONINE-PROTEIN KINASE PINK1, MITOCHONDRIAL"/>
    <property type="match status" value="1"/>
</dbReference>
<evidence type="ECO:0000256" key="13">
    <source>
        <dbReference type="ARBA" id="ARBA00022840"/>
    </source>
</evidence>
<dbReference type="InterPro" id="IPR011009">
    <property type="entry name" value="Kinase-like_dom_sf"/>
</dbReference>
<evidence type="ECO:0000256" key="1">
    <source>
        <dbReference type="ARBA" id="ARBA00001946"/>
    </source>
</evidence>
<feature type="non-terminal residue" evidence="20">
    <location>
        <position position="1"/>
    </location>
</feature>
<comment type="catalytic activity">
    <reaction evidence="17">
        <text>L-threonyl-[protein] + ATP = O-phospho-L-threonyl-[protein] + ADP + H(+)</text>
        <dbReference type="Rhea" id="RHEA:46608"/>
        <dbReference type="Rhea" id="RHEA-COMP:11060"/>
        <dbReference type="Rhea" id="RHEA-COMP:11605"/>
        <dbReference type="ChEBI" id="CHEBI:15378"/>
        <dbReference type="ChEBI" id="CHEBI:30013"/>
        <dbReference type="ChEBI" id="CHEBI:30616"/>
        <dbReference type="ChEBI" id="CHEBI:61977"/>
        <dbReference type="ChEBI" id="CHEBI:456216"/>
        <dbReference type="EC" id="2.7.11.1"/>
    </reaction>
</comment>
<comment type="catalytic activity">
    <reaction evidence="18">
        <text>L-seryl-[protein] + ATP = O-phospho-L-seryl-[protein] + ADP + H(+)</text>
        <dbReference type="Rhea" id="RHEA:17989"/>
        <dbReference type="Rhea" id="RHEA-COMP:9863"/>
        <dbReference type="Rhea" id="RHEA-COMP:11604"/>
        <dbReference type="ChEBI" id="CHEBI:15378"/>
        <dbReference type="ChEBI" id="CHEBI:29999"/>
        <dbReference type="ChEBI" id="CHEBI:30616"/>
        <dbReference type="ChEBI" id="CHEBI:83421"/>
        <dbReference type="ChEBI" id="CHEBI:456216"/>
        <dbReference type="EC" id="2.7.11.1"/>
    </reaction>
</comment>
<evidence type="ECO:0000256" key="2">
    <source>
        <dbReference type="ARBA" id="ARBA00004434"/>
    </source>
</evidence>
<dbReference type="SMART" id="SM00220">
    <property type="entry name" value="S_TKc"/>
    <property type="match status" value="1"/>
</dbReference>
<dbReference type="GO" id="GO:0042981">
    <property type="term" value="P:regulation of apoptotic process"/>
    <property type="evidence" value="ECO:0007669"/>
    <property type="project" value="TreeGrafter"/>
</dbReference>
<dbReference type="GO" id="GO:0005743">
    <property type="term" value="C:mitochondrial inner membrane"/>
    <property type="evidence" value="ECO:0007669"/>
    <property type="project" value="UniProtKB-SubCell"/>
</dbReference>
<dbReference type="InterPro" id="IPR051511">
    <property type="entry name" value="MitoQC_Scaffold_Kinases"/>
</dbReference>
<dbReference type="GO" id="GO:0005829">
    <property type="term" value="C:cytosol"/>
    <property type="evidence" value="ECO:0007669"/>
    <property type="project" value="UniProtKB-SubCell"/>
</dbReference>
<evidence type="ECO:0000259" key="19">
    <source>
        <dbReference type="PROSITE" id="PS50011"/>
    </source>
</evidence>
<keyword evidence="12" id="KW-0472">Membrane</keyword>
<dbReference type="GO" id="GO:0090141">
    <property type="term" value="P:positive regulation of mitochondrial fission"/>
    <property type="evidence" value="ECO:0007669"/>
    <property type="project" value="TreeGrafter"/>
</dbReference>
<evidence type="ECO:0000256" key="11">
    <source>
        <dbReference type="ARBA" id="ARBA00022787"/>
    </source>
</evidence>
<reference evidence="20" key="1">
    <citation type="submission" date="2020-11" db="EMBL/GenBank/DDBJ databases">
        <authorList>
            <person name="Tran Van P."/>
        </authorList>
    </citation>
    <scope>NUCLEOTIDE SEQUENCE</scope>
</reference>
<evidence type="ECO:0000256" key="9">
    <source>
        <dbReference type="ARBA" id="ARBA00022741"/>
    </source>
</evidence>
<keyword evidence="9" id="KW-0547">Nucleotide-binding</keyword>
<keyword evidence="13" id="KW-0067">ATP-binding</keyword>
<comment type="cofactor">
    <cofactor evidence="1">
        <name>Mg(2+)</name>
        <dbReference type="ChEBI" id="CHEBI:18420"/>
    </cofactor>
</comment>
<evidence type="ECO:0000256" key="4">
    <source>
        <dbReference type="ARBA" id="ARBA00004572"/>
    </source>
</evidence>
<feature type="domain" description="Protein kinase" evidence="19">
    <location>
        <begin position="191"/>
        <end position="507"/>
    </location>
</feature>
<evidence type="ECO:0000256" key="10">
    <source>
        <dbReference type="ARBA" id="ARBA00022777"/>
    </source>
</evidence>
<keyword evidence="7" id="KW-0808">Transferase</keyword>
<dbReference type="GO" id="GO:0000422">
    <property type="term" value="P:autophagy of mitochondrion"/>
    <property type="evidence" value="ECO:0007669"/>
    <property type="project" value="TreeGrafter"/>
</dbReference>
<dbReference type="AlphaFoldDB" id="A0A7R9QE95"/>
<dbReference type="Gene3D" id="3.30.200.20">
    <property type="entry name" value="Phosphorylase Kinase, domain 1"/>
    <property type="match status" value="1"/>
</dbReference>
<evidence type="ECO:0000256" key="5">
    <source>
        <dbReference type="ARBA" id="ARBA00012513"/>
    </source>
</evidence>
<evidence type="ECO:0000256" key="18">
    <source>
        <dbReference type="ARBA" id="ARBA00048679"/>
    </source>
</evidence>
<dbReference type="PROSITE" id="PS00108">
    <property type="entry name" value="PROTEIN_KINASE_ST"/>
    <property type="match status" value="1"/>
</dbReference>
<proteinExistence type="predicted"/>
<evidence type="ECO:0000256" key="3">
    <source>
        <dbReference type="ARBA" id="ARBA00004514"/>
    </source>
</evidence>
<keyword evidence="8" id="KW-0479">Metal-binding</keyword>
<dbReference type="GO" id="GO:0005741">
    <property type="term" value="C:mitochondrial outer membrane"/>
    <property type="evidence" value="ECO:0007669"/>
    <property type="project" value="UniProtKB-SubCell"/>
</dbReference>
<dbReference type="PROSITE" id="PS50011">
    <property type="entry name" value="PROTEIN_KINASE_DOM"/>
    <property type="match status" value="1"/>
</dbReference>
<evidence type="ECO:0000256" key="15">
    <source>
        <dbReference type="ARBA" id="ARBA00022946"/>
    </source>
</evidence>
<dbReference type="InterPro" id="IPR008271">
    <property type="entry name" value="Ser/Thr_kinase_AS"/>
</dbReference>
<dbReference type="EMBL" id="OC881872">
    <property type="protein sequence ID" value="CAD7642489.1"/>
    <property type="molecule type" value="Genomic_DNA"/>
</dbReference>
<dbReference type="Gene3D" id="1.10.510.10">
    <property type="entry name" value="Transferase(Phosphotransferase) domain 1"/>
    <property type="match status" value="1"/>
</dbReference>
<accession>A0A7R9QE95</accession>
<keyword evidence="21" id="KW-1185">Reference proteome</keyword>
<dbReference type="InterPro" id="IPR000719">
    <property type="entry name" value="Prot_kinase_dom"/>
</dbReference>
<keyword evidence="14" id="KW-0460">Magnesium</keyword>
<dbReference type="EMBL" id="CAJPIZ010027297">
    <property type="protein sequence ID" value="CAG2119219.1"/>
    <property type="molecule type" value="Genomic_DNA"/>
</dbReference>
<dbReference type="GO" id="GO:0004674">
    <property type="term" value="F:protein serine/threonine kinase activity"/>
    <property type="evidence" value="ECO:0007669"/>
    <property type="project" value="UniProtKB-KW"/>
</dbReference>
<dbReference type="Pfam" id="PF00069">
    <property type="entry name" value="Pkinase"/>
    <property type="match status" value="1"/>
</dbReference>
<comment type="subcellular location">
    <subcellularLocation>
        <location evidence="3">Cytoplasm</location>
        <location evidence="3">Cytosol</location>
    </subcellularLocation>
    <subcellularLocation>
        <location evidence="2">Mitochondrion inner membrane</location>
        <topology evidence="2">Single-pass membrane protein</topology>
    </subcellularLocation>
    <subcellularLocation>
        <location evidence="4">Mitochondrion outer membrane</location>
        <topology evidence="4">Single-pass membrane protein</topology>
    </subcellularLocation>
</comment>
<keyword evidence="15" id="KW-0809">Transit peptide</keyword>
<evidence type="ECO:0000256" key="7">
    <source>
        <dbReference type="ARBA" id="ARBA00022679"/>
    </source>
</evidence>
<organism evidence="20">
    <name type="scientific">Medioppia subpectinata</name>
    <dbReference type="NCBI Taxonomy" id="1979941"/>
    <lineage>
        <taxon>Eukaryota</taxon>
        <taxon>Metazoa</taxon>
        <taxon>Ecdysozoa</taxon>
        <taxon>Arthropoda</taxon>
        <taxon>Chelicerata</taxon>
        <taxon>Arachnida</taxon>
        <taxon>Acari</taxon>
        <taxon>Acariformes</taxon>
        <taxon>Sarcoptiformes</taxon>
        <taxon>Oribatida</taxon>
        <taxon>Brachypylina</taxon>
        <taxon>Oppioidea</taxon>
        <taxon>Oppiidae</taxon>
        <taxon>Medioppia</taxon>
    </lineage>
</organism>
<keyword evidence="11" id="KW-1000">Mitochondrion outer membrane</keyword>
<keyword evidence="16" id="KW-0496">Mitochondrion</keyword>
<evidence type="ECO:0000313" key="20">
    <source>
        <dbReference type="EMBL" id="CAD7642489.1"/>
    </source>
</evidence>
<dbReference type="SUPFAM" id="SSF56112">
    <property type="entry name" value="Protein kinase-like (PK-like)"/>
    <property type="match status" value="1"/>
</dbReference>
<dbReference type="PANTHER" id="PTHR22972">
    <property type="entry name" value="SERINE/THREONINE PROTEIN KINASE"/>
    <property type="match status" value="1"/>
</dbReference>
<keyword evidence="10" id="KW-0418">Kinase</keyword>
<protein>
    <recommendedName>
        <fullName evidence="5">non-specific serine/threonine protein kinase</fullName>
        <ecNumber evidence="5">2.7.11.1</ecNumber>
    </recommendedName>
</protein>
<evidence type="ECO:0000313" key="21">
    <source>
        <dbReference type="Proteomes" id="UP000759131"/>
    </source>
</evidence>
<keyword evidence="6" id="KW-0723">Serine/threonine-protein kinase</keyword>
<dbReference type="OrthoDB" id="1405469at2759"/>
<sequence>MRSMSVSLFRTTDGLLKESRLLRSGVSFKSMFWSTLSKTKVLFRVLLSRTSGQPYNAWHSVSADLKTRIIANPETRLLYTSKNVWIARLLNGPKTLINRFVLTRIESKVNPKAIIGSTGLSLVNPKAIIGSTGLSLGLVGVCVKANGPTLMTETDEMETNCQEIRNIFHSYRQMQFKTNVLKTQDLSLDNIEFGSCIAKGCNGVVYSAKLKTGPQVSNDWFAIKMLFNFEAESNAKDVWNALNKECIPFAGDFMPNGDNSLAKRHKLVPHPNIVDIKGVFVDRTPELEGALHLYPDALPIRMGGFARNMTLFIVEKRYDMSLKQYLSTCQPPSHTSLVLLTQLLEGLSFLTKCQITHRDLKTDNILLTFDDNSDIPWLVITDFGFSLTSLSLSFPCDEVCRGGNRALMAPEIIGAQSGLLVRLDYSSSDLWAVGAIAYELFNGLNPFYPYPQRSQCLQSNSYDELQLPEPPIDMPPLIRALILSFLSRNPNKRTQVTTGVNVCHICLHMSPSLIRKLLATNCHIKRSKLVFQWIKTLTMTTLSKRRTQFNSRELSQIE</sequence>
<dbReference type="GO" id="GO:0005524">
    <property type="term" value="F:ATP binding"/>
    <property type="evidence" value="ECO:0007669"/>
    <property type="project" value="UniProtKB-KW"/>
</dbReference>
<evidence type="ECO:0000256" key="12">
    <source>
        <dbReference type="ARBA" id="ARBA00022792"/>
    </source>
</evidence>
<evidence type="ECO:0000256" key="6">
    <source>
        <dbReference type="ARBA" id="ARBA00022527"/>
    </source>
</evidence>
<dbReference type="Proteomes" id="UP000759131">
    <property type="component" value="Unassembled WGS sequence"/>
</dbReference>
<name>A0A7R9QE95_9ACAR</name>
<gene>
    <name evidence="20" type="ORF">OSB1V03_LOCUS19168</name>
</gene>
<evidence type="ECO:0000256" key="17">
    <source>
        <dbReference type="ARBA" id="ARBA00047899"/>
    </source>
</evidence>
<dbReference type="EC" id="2.7.11.1" evidence="5"/>